<organism>
    <name type="scientific">Ixodes scapularis</name>
    <name type="common">Black-legged tick</name>
    <name type="synonym">Deer tick</name>
    <dbReference type="NCBI Taxonomy" id="6945"/>
    <lineage>
        <taxon>Eukaryota</taxon>
        <taxon>Metazoa</taxon>
        <taxon>Ecdysozoa</taxon>
        <taxon>Arthropoda</taxon>
        <taxon>Chelicerata</taxon>
        <taxon>Arachnida</taxon>
        <taxon>Acari</taxon>
        <taxon>Parasitiformes</taxon>
        <taxon>Ixodida</taxon>
        <taxon>Ixodoidea</taxon>
        <taxon>Ixodidae</taxon>
        <taxon>Ixodinae</taxon>
        <taxon>Ixodes</taxon>
    </lineage>
</organism>
<dbReference type="OrthoDB" id="6513298at2759"/>
<feature type="region of interest" description="Disordered" evidence="1">
    <location>
        <begin position="34"/>
        <end position="73"/>
    </location>
</feature>
<dbReference type="VEuPathDB" id="VectorBase:ISCP_026877"/>
<name>B7QFR3_IXOSC</name>
<evidence type="ECO:0000313" key="3">
    <source>
        <dbReference type="EnsemblMetazoa" id="ISCW013380-PA"/>
    </source>
</evidence>
<dbReference type="AlphaFoldDB" id="B7QFR3"/>
<evidence type="ECO:0000313" key="2">
    <source>
        <dbReference type="EMBL" id="EEC17685.1"/>
    </source>
</evidence>
<dbReference type="EMBL" id="ABJB010745409">
    <property type="status" value="NOT_ANNOTATED_CDS"/>
    <property type="molecule type" value="Genomic_DNA"/>
</dbReference>
<evidence type="ECO:0000256" key="1">
    <source>
        <dbReference type="SAM" id="MobiDB-lite"/>
    </source>
</evidence>
<dbReference type="InParanoid" id="B7QFR3"/>
<feature type="compositionally biased region" description="Polar residues" evidence="1">
    <location>
        <begin position="50"/>
        <end position="63"/>
    </location>
</feature>
<evidence type="ECO:0000313" key="4">
    <source>
        <dbReference type="Proteomes" id="UP000001555"/>
    </source>
</evidence>
<sequence length="127" mass="14259">MKFRLFGKKKSQPVQLDPNCPQCNPHLLAALEAKRREQQVQQQSTADQQLPSVHGSTHRTATTIPGVVDEDDDDTLSSIAEDRLPCDCRKCQQARSERPLTVELLPMDTQLPLQNMMQDAAFMCALL</sequence>
<reference evidence="2 4" key="1">
    <citation type="submission" date="2008-03" db="EMBL/GenBank/DDBJ databases">
        <title>Annotation of Ixodes scapularis.</title>
        <authorList>
            <consortium name="Ixodes scapularis Genome Project Consortium"/>
            <person name="Caler E."/>
            <person name="Hannick L.I."/>
            <person name="Bidwell S."/>
            <person name="Joardar V."/>
            <person name="Thiagarajan M."/>
            <person name="Amedeo P."/>
            <person name="Galinsky K.J."/>
            <person name="Schobel S."/>
            <person name="Inman J."/>
            <person name="Hostetler J."/>
            <person name="Miller J."/>
            <person name="Hammond M."/>
            <person name="Megy K."/>
            <person name="Lawson D."/>
            <person name="Kodira C."/>
            <person name="Sutton G."/>
            <person name="Meyer J."/>
            <person name="Hill C.A."/>
            <person name="Birren B."/>
            <person name="Nene V."/>
            <person name="Collins F."/>
            <person name="Alarcon-Chaidez F."/>
            <person name="Wikel S."/>
            <person name="Strausberg R."/>
        </authorList>
    </citation>
    <scope>NUCLEOTIDE SEQUENCE [LARGE SCALE GENOMIC DNA]</scope>
    <source>
        <strain evidence="4">Wikel</strain>
        <strain evidence="2">Wikel colony</strain>
    </source>
</reference>
<dbReference type="VEuPathDB" id="VectorBase:ISCW013380"/>
<dbReference type="EnsemblMetazoa" id="ISCW013380-RA">
    <property type="protein sequence ID" value="ISCW013380-PA"/>
    <property type="gene ID" value="ISCW013380"/>
</dbReference>
<gene>
    <name evidence="2" type="ORF">IscW_ISCW013380</name>
</gene>
<dbReference type="HOGENOM" id="CLU_1972941_0_0_1"/>
<dbReference type="Proteomes" id="UP000001555">
    <property type="component" value="Unassembled WGS sequence"/>
</dbReference>
<accession>B7QFR3</accession>
<dbReference type="PaxDb" id="6945-B7QFR3"/>
<dbReference type="EMBL" id="DS926643">
    <property type="protein sequence ID" value="EEC17685.1"/>
    <property type="molecule type" value="Genomic_DNA"/>
</dbReference>
<feature type="compositionally biased region" description="Low complexity" evidence="1">
    <location>
        <begin position="39"/>
        <end position="49"/>
    </location>
</feature>
<proteinExistence type="predicted"/>
<reference evidence="3" key="2">
    <citation type="submission" date="2020-05" db="UniProtKB">
        <authorList>
            <consortium name="EnsemblMetazoa"/>
        </authorList>
    </citation>
    <scope>IDENTIFICATION</scope>
    <source>
        <strain evidence="3">wikel</strain>
    </source>
</reference>
<keyword evidence="4" id="KW-1185">Reference proteome</keyword>
<protein>
    <submittedName>
        <fullName evidence="2 3">Uncharacterized protein</fullName>
    </submittedName>
</protein>
<dbReference type="VEuPathDB" id="VectorBase:ISCI013380"/>